<dbReference type="EMBL" id="CP146276">
    <property type="protein sequence ID" value="WWT34875.1"/>
    <property type="molecule type" value="Genomic_DNA"/>
</dbReference>
<evidence type="ECO:0000256" key="6">
    <source>
        <dbReference type="ARBA" id="ARBA00022989"/>
    </source>
</evidence>
<sequence>MAHRSENIVLVAWMLSLTSSLAVLFIGEVLGQIPCSLCWFQRAFMFPLAIVLGLGVWWRDPMVARYGVILAAIGAVIALWHLGVFYGLTPESIRPCSASGPSCSGSEMTVLGLPIPLLSLVAFGAIATLLITSLRKNPNE</sequence>
<evidence type="ECO:0000256" key="11">
    <source>
        <dbReference type="ARBA" id="ARBA00023284"/>
    </source>
</evidence>
<dbReference type="InterPro" id="IPR023380">
    <property type="entry name" value="DsbB-like_sf"/>
</dbReference>
<evidence type="ECO:0000256" key="10">
    <source>
        <dbReference type="ARBA" id="ARBA00023186"/>
    </source>
</evidence>
<keyword evidence="14" id="KW-1185">Reference proteome</keyword>
<keyword evidence="6 12" id="KW-1133">Transmembrane helix</keyword>
<gene>
    <name evidence="13" type="ORF">V6617_18480</name>
</gene>
<comment type="subcellular location">
    <subcellularLocation>
        <location evidence="1">Membrane</location>
        <topology evidence="1">Multi-pass membrane protein</topology>
    </subcellularLocation>
</comment>
<evidence type="ECO:0000256" key="3">
    <source>
        <dbReference type="ARBA" id="ARBA00022448"/>
    </source>
</evidence>
<protein>
    <submittedName>
        <fullName evidence="13">Disulfide bond formation protein B</fullName>
    </submittedName>
</protein>
<keyword evidence="8 12" id="KW-0472">Membrane</keyword>
<dbReference type="Pfam" id="PF02600">
    <property type="entry name" value="DsbB"/>
    <property type="match status" value="1"/>
</dbReference>
<organism evidence="13 14">
    <name type="scientific">Pelagibacterium nitratireducens</name>
    <dbReference type="NCBI Taxonomy" id="1046114"/>
    <lineage>
        <taxon>Bacteria</taxon>
        <taxon>Pseudomonadati</taxon>
        <taxon>Pseudomonadota</taxon>
        <taxon>Alphaproteobacteria</taxon>
        <taxon>Hyphomicrobiales</taxon>
        <taxon>Devosiaceae</taxon>
        <taxon>Pelagibacterium</taxon>
    </lineage>
</organism>
<evidence type="ECO:0000256" key="9">
    <source>
        <dbReference type="ARBA" id="ARBA00023157"/>
    </source>
</evidence>
<evidence type="ECO:0000256" key="8">
    <source>
        <dbReference type="ARBA" id="ARBA00023136"/>
    </source>
</evidence>
<keyword evidence="7" id="KW-0560">Oxidoreductase</keyword>
<feature type="transmembrane region" description="Helical" evidence="12">
    <location>
        <begin position="41"/>
        <end position="59"/>
    </location>
</feature>
<dbReference type="SUPFAM" id="SSF158442">
    <property type="entry name" value="DsbB-like"/>
    <property type="match status" value="1"/>
</dbReference>
<evidence type="ECO:0000256" key="5">
    <source>
        <dbReference type="ARBA" id="ARBA00022982"/>
    </source>
</evidence>
<keyword evidence="9" id="KW-1015">Disulfide bond</keyword>
<evidence type="ECO:0000256" key="4">
    <source>
        <dbReference type="ARBA" id="ARBA00022692"/>
    </source>
</evidence>
<evidence type="ECO:0000313" key="13">
    <source>
        <dbReference type="EMBL" id="WWT34875.1"/>
    </source>
</evidence>
<dbReference type="Gene3D" id="1.20.1550.10">
    <property type="entry name" value="DsbB-like"/>
    <property type="match status" value="1"/>
</dbReference>
<keyword evidence="3" id="KW-0813">Transport</keyword>
<evidence type="ECO:0000256" key="7">
    <source>
        <dbReference type="ARBA" id="ARBA00023002"/>
    </source>
</evidence>
<evidence type="ECO:0000256" key="12">
    <source>
        <dbReference type="SAM" id="Phobius"/>
    </source>
</evidence>
<keyword evidence="5" id="KW-0249">Electron transport</keyword>
<evidence type="ECO:0000256" key="2">
    <source>
        <dbReference type="ARBA" id="ARBA00007602"/>
    </source>
</evidence>
<evidence type="ECO:0000256" key="1">
    <source>
        <dbReference type="ARBA" id="ARBA00004141"/>
    </source>
</evidence>
<keyword evidence="13" id="KW-0614">Plasmid</keyword>
<keyword evidence="4 12" id="KW-0812">Transmembrane</keyword>
<feature type="transmembrane region" description="Helical" evidence="12">
    <location>
        <begin position="66"/>
        <end position="88"/>
    </location>
</feature>
<name>A0ABZ2I533_9HYPH</name>
<evidence type="ECO:0000313" key="14">
    <source>
        <dbReference type="Proteomes" id="UP001369958"/>
    </source>
</evidence>
<proteinExistence type="inferred from homology"/>
<geneLocation type="plasmid" evidence="13 14">
    <name>unnamed</name>
</geneLocation>
<comment type="similarity">
    <text evidence="2">Belongs to the DsbB family. BdbC subfamily.</text>
</comment>
<dbReference type="PANTHER" id="PTHR43469:SF1">
    <property type="entry name" value="SPBETA PROPHAGE-DERIVED DISULFIDE BOND FORMATION PROTEIN B"/>
    <property type="match status" value="1"/>
</dbReference>
<dbReference type="Proteomes" id="UP001369958">
    <property type="component" value="Plasmid unnamed"/>
</dbReference>
<feature type="transmembrane region" description="Helical" evidence="12">
    <location>
        <begin position="108"/>
        <end position="131"/>
    </location>
</feature>
<dbReference type="InterPro" id="IPR003752">
    <property type="entry name" value="DiS_bond_form_DsbB/BdbC"/>
</dbReference>
<keyword evidence="11" id="KW-0676">Redox-active center</keyword>
<dbReference type="InterPro" id="IPR012187">
    <property type="entry name" value="Disulphide_bond_form_BdbC"/>
</dbReference>
<dbReference type="PIRSF" id="PIRSF036659">
    <property type="entry name" value="BdbC"/>
    <property type="match status" value="1"/>
</dbReference>
<keyword evidence="10" id="KW-0143">Chaperone</keyword>
<accession>A0ABZ2I533</accession>
<dbReference type="PANTHER" id="PTHR43469">
    <property type="entry name" value="DISULFIDE FORMATION PROTEIN-RELATED"/>
    <property type="match status" value="1"/>
</dbReference>
<dbReference type="RefSeq" id="WP_338611015.1">
    <property type="nucleotide sequence ID" value="NZ_CP146276.1"/>
</dbReference>
<reference evidence="13 14" key="1">
    <citation type="submission" date="2024-02" db="EMBL/GenBank/DDBJ databases">
        <title>Complete genome sequence of Pelagibacterium nitratireducens ZH15.</title>
        <authorList>
            <person name="Zhao L.H."/>
        </authorList>
    </citation>
    <scope>NUCLEOTIDE SEQUENCE [LARGE SCALE GENOMIC DNA]</scope>
    <source>
        <strain evidence="13 14">ZH15</strain>
        <plasmid evidence="13 14">unnamed</plasmid>
    </source>
</reference>